<dbReference type="PROSITE" id="PS51257">
    <property type="entry name" value="PROKAR_LIPOPROTEIN"/>
    <property type="match status" value="1"/>
</dbReference>
<dbReference type="Gene3D" id="2.60.120.200">
    <property type="match status" value="1"/>
</dbReference>
<dbReference type="RefSeq" id="WP_076423156.1">
    <property type="nucleotide sequence ID" value="NZ_FTNM01000006.1"/>
</dbReference>
<keyword evidence="3" id="KW-1185">Reference proteome</keyword>
<protein>
    <submittedName>
        <fullName evidence="2">Polysaccharide lyase</fullName>
    </submittedName>
</protein>
<evidence type="ECO:0000313" key="3">
    <source>
        <dbReference type="Proteomes" id="UP000185924"/>
    </source>
</evidence>
<keyword evidence="2" id="KW-0456">Lyase</keyword>
<dbReference type="Pfam" id="PF14099">
    <property type="entry name" value="Polysacc_lyase"/>
    <property type="match status" value="1"/>
</dbReference>
<dbReference type="GO" id="GO:0016829">
    <property type="term" value="F:lyase activity"/>
    <property type="evidence" value="ECO:0007669"/>
    <property type="project" value="UniProtKB-KW"/>
</dbReference>
<feature type="compositionally biased region" description="Low complexity" evidence="1">
    <location>
        <begin position="265"/>
        <end position="293"/>
    </location>
</feature>
<dbReference type="OrthoDB" id="652886at2"/>
<dbReference type="EMBL" id="FTNM01000006">
    <property type="protein sequence ID" value="SIR44303.1"/>
    <property type="molecule type" value="Genomic_DNA"/>
</dbReference>
<evidence type="ECO:0000256" key="1">
    <source>
        <dbReference type="SAM" id="MobiDB-lite"/>
    </source>
</evidence>
<proteinExistence type="predicted"/>
<accession>A0A1N7AZC0</accession>
<sequence length="414" mass="44868">MKLRFRNMVLPMLAGALAFSCEKKEMEELSPSAAMSAETSQNATANHIFEETFEGSTAFAGRHKQFGTSYAFQMVTNPVFRGAKSGRFELRSGDALVANGTRAEVIVADPATNKDRWYSFAAYFPAKDYASDSGSELISQWWQTSGSTQATSLRVRQDRLILRTGNNASSLKEIDLGQITKDTWQEYVFHFIHSYGSDGLIEIWRNGTKILTHKGGNMYDTKMPNWKIGIYKASWNSGSTSTTKRVLYFDNIRVGNERASFNEMSSSGSTTTVVSQPAPTTTTSPTTTTAPSTTTSQVAGITLVNAGTEKDVLKLTNGATLSFSALGTTKLNFRADLNAGVGSVKFELKGAMSRTYTDNAAPHALFGDDGRGNYYYGNLTMPAGTYTLTATPYSGSNGSGTAGTPVTYSFTVKN</sequence>
<evidence type="ECO:0000313" key="2">
    <source>
        <dbReference type="EMBL" id="SIR44303.1"/>
    </source>
</evidence>
<dbReference type="InterPro" id="IPR025975">
    <property type="entry name" value="Polysacc_lyase"/>
</dbReference>
<dbReference type="Proteomes" id="UP000185924">
    <property type="component" value="Unassembled WGS sequence"/>
</dbReference>
<reference evidence="3" key="1">
    <citation type="submission" date="2017-01" db="EMBL/GenBank/DDBJ databases">
        <authorList>
            <person name="Varghese N."/>
            <person name="Submissions S."/>
        </authorList>
    </citation>
    <scope>NUCLEOTIDE SEQUENCE [LARGE SCALE GENOMIC DNA]</scope>
    <source>
        <strain evidence="3">DM9</strain>
    </source>
</reference>
<gene>
    <name evidence="2" type="ORF">SAMN05421545_3687</name>
</gene>
<organism evidence="2 3">
    <name type="scientific">Pontibacter lucknowensis</name>
    <dbReference type="NCBI Taxonomy" id="1077936"/>
    <lineage>
        <taxon>Bacteria</taxon>
        <taxon>Pseudomonadati</taxon>
        <taxon>Bacteroidota</taxon>
        <taxon>Cytophagia</taxon>
        <taxon>Cytophagales</taxon>
        <taxon>Hymenobacteraceae</taxon>
        <taxon>Pontibacter</taxon>
    </lineage>
</organism>
<name>A0A1N7AZC0_9BACT</name>
<feature type="region of interest" description="Disordered" evidence="1">
    <location>
        <begin position="262"/>
        <end position="293"/>
    </location>
</feature>
<dbReference type="AlphaFoldDB" id="A0A1N7AZC0"/>
<dbReference type="STRING" id="1077936.SAMN05421545_3687"/>